<dbReference type="EMBL" id="ML995932">
    <property type="protein sequence ID" value="KAF2764251.1"/>
    <property type="molecule type" value="Genomic_DNA"/>
</dbReference>
<evidence type="ECO:0000256" key="9">
    <source>
        <dbReference type="ARBA" id="ARBA00023242"/>
    </source>
</evidence>
<dbReference type="SUPFAM" id="SSF57850">
    <property type="entry name" value="RING/U-box"/>
    <property type="match status" value="1"/>
</dbReference>
<feature type="compositionally biased region" description="Polar residues" evidence="11">
    <location>
        <begin position="1"/>
        <end position="13"/>
    </location>
</feature>
<keyword evidence="9" id="KW-0539">Nucleus</keyword>
<dbReference type="PANTHER" id="PTHR21330">
    <property type="entry name" value="E3 SUMO-PROTEIN LIGASE NSE2"/>
    <property type="match status" value="1"/>
</dbReference>
<protein>
    <recommendedName>
        <fullName evidence="12">SP-RING-type domain-containing protein</fullName>
    </recommendedName>
</protein>
<dbReference type="GO" id="GO:0005634">
    <property type="term" value="C:nucleus"/>
    <property type="evidence" value="ECO:0007669"/>
    <property type="project" value="UniProtKB-SubCell"/>
</dbReference>
<comment type="similarity">
    <text evidence="3">Belongs to the NSE2 family.</text>
</comment>
<dbReference type="GO" id="GO:0008270">
    <property type="term" value="F:zinc ion binding"/>
    <property type="evidence" value="ECO:0007669"/>
    <property type="project" value="UniProtKB-KW"/>
</dbReference>
<reference evidence="13" key="1">
    <citation type="journal article" date="2020" name="Stud. Mycol.">
        <title>101 Dothideomycetes genomes: a test case for predicting lifestyles and emergence of pathogens.</title>
        <authorList>
            <person name="Haridas S."/>
            <person name="Albert R."/>
            <person name="Binder M."/>
            <person name="Bloem J."/>
            <person name="Labutti K."/>
            <person name="Salamov A."/>
            <person name="Andreopoulos B."/>
            <person name="Baker S."/>
            <person name="Barry K."/>
            <person name="Bills G."/>
            <person name="Bluhm B."/>
            <person name="Cannon C."/>
            <person name="Castanera R."/>
            <person name="Culley D."/>
            <person name="Daum C."/>
            <person name="Ezra D."/>
            <person name="Gonzalez J."/>
            <person name="Henrissat B."/>
            <person name="Kuo A."/>
            <person name="Liang C."/>
            <person name="Lipzen A."/>
            <person name="Lutzoni F."/>
            <person name="Magnuson J."/>
            <person name="Mondo S."/>
            <person name="Nolan M."/>
            <person name="Ohm R."/>
            <person name="Pangilinan J."/>
            <person name="Park H.-J."/>
            <person name="Ramirez L."/>
            <person name="Alfaro M."/>
            <person name="Sun H."/>
            <person name="Tritt A."/>
            <person name="Yoshinaga Y."/>
            <person name="Zwiers L.-H."/>
            <person name="Turgeon B."/>
            <person name="Goodwin S."/>
            <person name="Spatafora J."/>
            <person name="Crous P."/>
            <person name="Grigoriev I."/>
        </authorList>
    </citation>
    <scope>NUCLEOTIDE SEQUENCE</scope>
    <source>
        <strain evidence="13">CBS 116005</strain>
    </source>
</reference>
<keyword evidence="14" id="KW-1185">Reference proteome</keyword>
<dbReference type="Pfam" id="PF11789">
    <property type="entry name" value="zf-Nse"/>
    <property type="match status" value="1"/>
</dbReference>
<feature type="domain" description="SP-RING-type" evidence="12">
    <location>
        <begin position="301"/>
        <end position="388"/>
    </location>
</feature>
<organism evidence="13 14">
    <name type="scientific">Teratosphaeria nubilosa</name>
    <dbReference type="NCBI Taxonomy" id="161662"/>
    <lineage>
        <taxon>Eukaryota</taxon>
        <taxon>Fungi</taxon>
        <taxon>Dikarya</taxon>
        <taxon>Ascomycota</taxon>
        <taxon>Pezizomycotina</taxon>
        <taxon>Dothideomycetes</taxon>
        <taxon>Dothideomycetidae</taxon>
        <taxon>Mycosphaerellales</taxon>
        <taxon>Teratosphaeriaceae</taxon>
        <taxon>Teratosphaeria</taxon>
    </lineage>
</organism>
<comment type="pathway">
    <text evidence="2">Protein modification; protein sumoylation.</text>
</comment>
<feature type="region of interest" description="Disordered" evidence="11">
    <location>
        <begin position="93"/>
        <end position="142"/>
    </location>
</feature>
<keyword evidence="8" id="KW-0862">Zinc</keyword>
<keyword evidence="4" id="KW-0808">Transferase</keyword>
<feature type="compositionally biased region" description="Polar residues" evidence="11">
    <location>
        <begin position="429"/>
        <end position="438"/>
    </location>
</feature>
<proteinExistence type="inferred from homology"/>
<dbReference type="InterPro" id="IPR004181">
    <property type="entry name" value="Znf_MIZ"/>
</dbReference>
<evidence type="ECO:0000256" key="8">
    <source>
        <dbReference type="ARBA" id="ARBA00022833"/>
    </source>
</evidence>
<dbReference type="Proteomes" id="UP000799436">
    <property type="component" value="Unassembled WGS sequence"/>
</dbReference>
<dbReference type="PROSITE" id="PS51044">
    <property type="entry name" value="ZF_SP_RING"/>
    <property type="match status" value="1"/>
</dbReference>
<gene>
    <name evidence="13" type="ORF">EJ03DRAFT_332030</name>
</gene>
<evidence type="ECO:0000256" key="1">
    <source>
        <dbReference type="ARBA" id="ARBA00004123"/>
    </source>
</evidence>
<evidence type="ECO:0000313" key="14">
    <source>
        <dbReference type="Proteomes" id="UP000799436"/>
    </source>
</evidence>
<evidence type="ECO:0000256" key="10">
    <source>
        <dbReference type="PROSITE-ProRule" id="PRU00452"/>
    </source>
</evidence>
<keyword evidence="7" id="KW-0833">Ubl conjugation pathway</keyword>
<accession>A0A6G1KUE0</accession>
<dbReference type="OrthoDB" id="756301at2759"/>
<feature type="compositionally biased region" description="Polar residues" evidence="11">
    <location>
        <begin position="209"/>
        <end position="219"/>
    </location>
</feature>
<comment type="subcellular location">
    <subcellularLocation>
        <location evidence="1">Nucleus</location>
    </subcellularLocation>
</comment>
<feature type="compositionally biased region" description="Basic and acidic residues" evidence="11">
    <location>
        <begin position="130"/>
        <end position="142"/>
    </location>
</feature>
<feature type="compositionally biased region" description="Acidic residues" evidence="11">
    <location>
        <begin position="394"/>
        <end position="403"/>
    </location>
</feature>
<dbReference type="CDD" id="cd16651">
    <property type="entry name" value="SPL-RING_NSE2"/>
    <property type="match status" value="1"/>
</dbReference>
<feature type="region of interest" description="Disordered" evidence="11">
    <location>
        <begin position="391"/>
        <end position="447"/>
    </location>
</feature>
<evidence type="ECO:0000256" key="6">
    <source>
        <dbReference type="ARBA" id="ARBA00022771"/>
    </source>
</evidence>
<dbReference type="AlphaFoldDB" id="A0A6G1KUE0"/>
<dbReference type="InterPro" id="IPR026846">
    <property type="entry name" value="Nse2(Mms21)"/>
</dbReference>
<sequence>MSRVRQSTAAATPTSSRYGGGRGATATPAPSTIGRTSSGQGRLPDYEPPQFSLNPKAQRDLAALLQDPKLNQLDKHFNEAVEYVSTAATEINDRLRDNEHRLQSRKRSRQDDEGDDGGGVDDIEQTLNQLREKVDKMTERMDESMRKIVDGQQGIATIKQSIIQTAKSAREYASTQASTQHMRSQARPRRDSGSDEESGDEEYPEIQPTDPTTGTQAPQSAAELFKQKLDDSKTRYQSNSLYDRYATNEHYVNFRKLVHDARTGDEDVPMPDPEDWFPEGNVPAPGITHRGPVGGGGDQDSDDDIAVARVQISTKCPITLQQFKNPVTSKKCNHSFEKSAILELLSWGQGVRNDRAVQCPVGACKEMLTQHDLHSDPVLIRKIKRIQRAKELEEQQEEEEEDESGIRDGGTQRNATLIESGDEEDDDSTQIGRSTLFKTDNEDELYE</sequence>
<feature type="compositionally biased region" description="Polar residues" evidence="11">
    <location>
        <begin position="169"/>
        <end position="183"/>
    </location>
</feature>
<evidence type="ECO:0000256" key="3">
    <source>
        <dbReference type="ARBA" id="ARBA00008212"/>
    </source>
</evidence>
<evidence type="ECO:0000313" key="13">
    <source>
        <dbReference type="EMBL" id="KAF2764251.1"/>
    </source>
</evidence>
<dbReference type="UniPathway" id="UPA00886"/>
<keyword evidence="6 10" id="KW-0863">Zinc-finger</keyword>
<feature type="compositionally biased region" description="Acidic residues" evidence="11">
    <location>
        <begin position="112"/>
        <end position="124"/>
    </location>
</feature>
<name>A0A6G1KUE0_9PEZI</name>
<dbReference type="PANTHER" id="PTHR21330:SF1">
    <property type="entry name" value="E3 SUMO-PROTEIN LIGASE NSE2"/>
    <property type="match status" value="1"/>
</dbReference>
<evidence type="ECO:0000256" key="11">
    <source>
        <dbReference type="SAM" id="MobiDB-lite"/>
    </source>
</evidence>
<feature type="compositionally biased region" description="Basic and acidic residues" evidence="11">
    <location>
        <begin position="93"/>
        <end position="102"/>
    </location>
</feature>
<dbReference type="Gene3D" id="3.30.40.10">
    <property type="entry name" value="Zinc/RING finger domain, C3HC4 (zinc finger)"/>
    <property type="match status" value="1"/>
</dbReference>
<evidence type="ECO:0000256" key="4">
    <source>
        <dbReference type="ARBA" id="ARBA00022679"/>
    </source>
</evidence>
<dbReference type="GO" id="GO:0016925">
    <property type="term" value="P:protein sumoylation"/>
    <property type="evidence" value="ECO:0007669"/>
    <property type="project" value="UniProtKB-UniPathway"/>
</dbReference>
<dbReference type="GO" id="GO:0061665">
    <property type="term" value="F:SUMO ligase activity"/>
    <property type="evidence" value="ECO:0007669"/>
    <property type="project" value="TreeGrafter"/>
</dbReference>
<evidence type="ECO:0000256" key="5">
    <source>
        <dbReference type="ARBA" id="ARBA00022723"/>
    </source>
</evidence>
<keyword evidence="5" id="KW-0479">Metal-binding</keyword>
<evidence type="ECO:0000256" key="7">
    <source>
        <dbReference type="ARBA" id="ARBA00022786"/>
    </source>
</evidence>
<feature type="region of interest" description="Disordered" evidence="11">
    <location>
        <begin position="1"/>
        <end position="58"/>
    </location>
</feature>
<evidence type="ECO:0000259" key="12">
    <source>
        <dbReference type="PROSITE" id="PS51044"/>
    </source>
</evidence>
<dbReference type="InterPro" id="IPR013083">
    <property type="entry name" value="Znf_RING/FYVE/PHD"/>
</dbReference>
<dbReference type="GO" id="GO:0000724">
    <property type="term" value="P:double-strand break repair via homologous recombination"/>
    <property type="evidence" value="ECO:0007669"/>
    <property type="project" value="InterPro"/>
</dbReference>
<dbReference type="GO" id="GO:0030915">
    <property type="term" value="C:Smc5-Smc6 complex"/>
    <property type="evidence" value="ECO:0007669"/>
    <property type="project" value="InterPro"/>
</dbReference>
<feature type="region of interest" description="Disordered" evidence="11">
    <location>
        <begin position="169"/>
        <end position="220"/>
    </location>
</feature>
<feature type="compositionally biased region" description="Acidic residues" evidence="11">
    <location>
        <begin position="194"/>
        <end position="204"/>
    </location>
</feature>
<evidence type="ECO:0000256" key="2">
    <source>
        <dbReference type="ARBA" id="ARBA00004718"/>
    </source>
</evidence>